<dbReference type="InterPro" id="IPR011050">
    <property type="entry name" value="Pectin_lyase_fold/virulence"/>
</dbReference>
<evidence type="ECO:0000259" key="1">
    <source>
        <dbReference type="Pfam" id="PF05048"/>
    </source>
</evidence>
<protein>
    <recommendedName>
        <fullName evidence="1">Periplasmic copper-binding protein NosD beta helix domain-containing protein</fullName>
    </recommendedName>
</protein>
<dbReference type="Gene3D" id="2.160.20.10">
    <property type="entry name" value="Single-stranded right-handed beta-helix, Pectin lyase-like"/>
    <property type="match status" value="1"/>
</dbReference>
<dbReference type="InterPro" id="IPR012334">
    <property type="entry name" value="Pectin_lyas_fold"/>
</dbReference>
<feature type="non-terminal residue" evidence="2">
    <location>
        <position position="198"/>
    </location>
</feature>
<dbReference type="EMBL" id="BARV01007559">
    <property type="protein sequence ID" value="GAI09631.1"/>
    <property type="molecule type" value="Genomic_DNA"/>
</dbReference>
<name>X1LUZ9_9ZZZZ</name>
<dbReference type="NCBIfam" id="TIGR03804">
    <property type="entry name" value="para_beta_helix"/>
    <property type="match status" value="3"/>
</dbReference>
<gene>
    <name evidence="2" type="ORF">S06H3_15368</name>
</gene>
<dbReference type="SUPFAM" id="SSF51126">
    <property type="entry name" value="Pectin lyase-like"/>
    <property type="match status" value="1"/>
</dbReference>
<comment type="caution">
    <text evidence="2">The sequence shown here is derived from an EMBL/GenBank/DDBJ whole genome shotgun (WGS) entry which is preliminary data.</text>
</comment>
<dbReference type="InterPro" id="IPR007742">
    <property type="entry name" value="NosD_dom"/>
</dbReference>
<dbReference type="Pfam" id="PF05048">
    <property type="entry name" value="NosD"/>
    <property type="match status" value="1"/>
</dbReference>
<proteinExistence type="predicted"/>
<organism evidence="2">
    <name type="scientific">marine sediment metagenome</name>
    <dbReference type="NCBI Taxonomy" id="412755"/>
    <lineage>
        <taxon>unclassified sequences</taxon>
        <taxon>metagenomes</taxon>
        <taxon>ecological metagenomes</taxon>
    </lineage>
</organism>
<dbReference type="SMART" id="SM00710">
    <property type="entry name" value="PbH1"/>
    <property type="match status" value="4"/>
</dbReference>
<evidence type="ECO:0000313" key="2">
    <source>
        <dbReference type="EMBL" id="GAI09631.1"/>
    </source>
</evidence>
<feature type="domain" description="Periplasmic copper-binding protein NosD beta helix" evidence="1">
    <location>
        <begin position="64"/>
        <end position="194"/>
    </location>
</feature>
<dbReference type="InterPro" id="IPR006626">
    <property type="entry name" value="PbH1"/>
</dbReference>
<reference evidence="2" key="1">
    <citation type="journal article" date="2014" name="Front. Microbiol.">
        <title>High frequency of phylogenetically diverse reductive dehalogenase-homologous genes in deep subseafloor sedimentary metagenomes.</title>
        <authorList>
            <person name="Kawai M."/>
            <person name="Futagami T."/>
            <person name="Toyoda A."/>
            <person name="Takaki Y."/>
            <person name="Nishi S."/>
            <person name="Hori S."/>
            <person name="Arai W."/>
            <person name="Tsubouchi T."/>
            <person name="Morono Y."/>
            <person name="Uchiyama I."/>
            <person name="Ito T."/>
            <person name="Fujiyama A."/>
            <person name="Inagaki F."/>
            <person name="Takami H."/>
        </authorList>
    </citation>
    <scope>NUCLEOTIDE SEQUENCE</scope>
    <source>
        <strain evidence="2">Expedition CK06-06</strain>
    </source>
</reference>
<dbReference type="InterPro" id="IPR022441">
    <property type="entry name" value="Para_beta_helix_rpt-2"/>
</dbReference>
<accession>X1LUZ9</accession>
<sequence length="198" mass="20529">MAAYNSIDNENADFVCDGTNDHAEIQQALDNLPSGGGSVYLREGTYNIGATITLDNNVALIGAGAGTLLYLANNVTSNVLQATNCGNLIVTNLRIWGNALNNALGDSIGIYFNSVGNSKIVDCWVENLDDYGIRLDSSSDNNTVTGNIVQGNGASGINLDNSSNNEVSGNIVQGNGASGIYLNNSSNNTVTGNTSQVT</sequence>
<dbReference type="AlphaFoldDB" id="X1LUZ9"/>